<evidence type="ECO:0000313" key="2">
    <source>
        <dbReference type="EMBL" id="CAD0115381.1"/>
    </source>
</evidence>
<comment type="caution">
    <text evidence="2">The sequence shown here is derived from an EMBL/GenBank/DDBJ whole genome shotgun (WGS) entry which is preliminary data.</text>
</comment>
<protein>
    <submittedName>
        <fullName evidence="2">Uncharacterized protein</fullName>
    </submittedName>
</protein>
<feature type="non-terminal residue" evidence="2">
    <location>
        <position position="1"/>
    </location>
</feature>
<gene>
    <name evidence="2" type="ORF">AWRI4620_LOCUS9636</name>
</gene>
<organism evidence="2 3">
    <name type="scientific">Aureobasidium uvarum</name>
    <dbReference type="NCBI Taxonomy" id="2773716"/>
    <lineage>
        <taxon>Eukaryota</taxon>
        <taxon>Fungi</taxon>
        <taxon>Dikarya</taxon>
        <taxon>Ascomycota</taxon>
        <taxon>Pezizomycotina</taxon>
        <taxon>Dothideomycetes</taxon>
        <taxon>Dothideomycetidae</taxon>
        <taxon>Dothideales</taxon>
        <taxon>Saccotheciaceae</taxon>
        <taxon>Aureobasidium</taxon>
    </lineage>
</organism>
<dbReference type="AlphaFoldDB" id="A0A9N8KNI2"/>
<dbReference type="Proteomes" id="UP000745764">
    <property type="component" value="Unassembled WGS sequence"/>
</dbReference>
<evidence type="ECO:0000256" key="1">
    <source>
        <dbReference type="SAM" id="MobiDB-lite"/>
    </source>
</evidence>
<feature type="region of interest" description="Disordered" evidence="1">
    <location>
        <begin position="299"/>
        <end position="318"/>
    </location>
</feature>
<dbReference type="EMBL" id="CAINUL010000019">
    <property type="protein sequence ID" value="CAD0115381.1"/>
    <property type="molecule type" value="Genomic_DNA"/>
</dbReference>
<proteinExistence type="predicted"/>
<name>A0A9N8KNI2_9PEZI</name>
<sequence>IAFAQEIEWISKEPALVVWTDPGRPQISSLGLPCPTGTPTLLTLWIGKDSSRGLHILLHLRITIRVSKRRKTLDHFLLPCPSTCATESSSVVNLDDASEDVSQCLKEAYGKSSTRKCLRVPFRQPKRGRVLMPIAPENAPCLGGTALHLLTLLRSLACAHTFDIFVGHSSYAQQALTSFQGDVSVSEVNIDLLRSYSEKGGVFDDWRRIGEQPNDCSNPQKALSSSRECPENSHKGVRNIGRATTPEVPVNQFEHVQPTCSPPPYSPPLQTTLPATPNNTRVPLKRPRVSSTDLSIVSATFETDPPPTKTARSHSTSKSCSPTFFNNYDILHDTLPFPSLEQALYSSTVVNTPSTIEVLHTIHDEPHTPTVAAKDKGNGAFPGPLLSIQGDTSPSAISTSDRSETPGIKPTIFKNRPVLPKYSPKAKDVACQTDQEHLSIKVVRSFTSAYESLDMIPPTSVLRSLNKELRTLVSAQVPLLTEQALQRVMEDLLDSLEYSQKVAEIGLHETSDDLKVELQLETEKGVEEIGDHAGDTLTDVKSQMEDLASGHLLAFEDMLQRTGEQLRTTLKAFLEVLAKAVTINNHNADQTVSNNTIPTQCRDQQSAVSCDSRRPAVPAIASSSVAAAATKLFLHDFGDLCMTAKVKVLDRLASHNTAEVFLTVDKELREAWVASWTGQTLP</sequence>
<reference evidence="2" key="1">
    <citation type="submission" date="2020-06" db="EMBL/GenBank/DDBJ databases">
        <authorList>
            <person name="Onetto C."/>
        </authorList>
    </citation>
    <scope>NUCLEOTIDE SEQUENCE</scope>
</reference>
<feature type="non-terminal residue" evidence="2">
    <location>
        <position position="682"/>
    </location>
</feature>
<dbReference type="OrthoDB" id="3881291at2759"/>
<feature type="compositionally biased region" description="Polar residues" evidence="1">
    <location>
        <begin position="214"/>
        <end position="227"/>
    </location>
</feature>
<evidence type="ECO:0000313" key="3">
    <source>
        <dbReference type="Proteomes" id="UP000745764"/>
    </source>
</evidence>
<accession>A0A9N8KNI2</accession>
<keyword evidence="3" id="KW-1185">Reference proteome</keyword>
<feature type="region of interest" description="Disordered" evidence="1">
    <location>
        <begin position="214"/>
        <end position="238"/>
    </location>
</feature>